<dbReference type="EMBL" id="JABEQJ010000051">
    <property type="protein sequence ID" value="MBB2162742.1"/>
    <property type="molecule type" value="Genomic_DNA"/>
</dbReference>
<gene>
    <name evidence="3" type="ORF">HLH48_21795</name>
</gene>
<evidence type="ECO:0000313" key="4">
    <source>
        <dbReference type="Proteomes" id="UP000589085"/>
    </source>
</evidence>
<dbReference type="AlphaFoldDB" id="A0A7W4IH72"/>
<name>A0A7W4IH72_9PROT</name>
<sequence length="544" mass="62340">MAAKRTQKTSSKSAKKSKAAMGNPWRNWHLSLRSGMTARDLNLRLQAVLLTAEDYRHCRPNWTRTFGAAKPLAYQPNEEEEKMLMRADRERRYRETTITTYLRLQYLHAQLAQALLGRRSQSASRQARYYFEKRLMFLNNRMSRLRDMTGRIGSPDPFDFGAKRRRVKPRLLTLPHLTPRQMTFIEYEERRRTLLLAGVYIIGLAVHVAARLIVRHGDTINVSWNLLAHLFSEAIEPGSGRSLSHYLMDETSLQIRNDLERLITITFPLSEVRDKNKVTKKESRYLGLTRSVFTDLKKYYQPVAAQLGAMHILACPCTLPIRPNTGQWPSVILWKGEAPSLMRGGYTLLDDPNDADMTYATIGHALALEEILTSRSSTARSKRWKPLLERKDLIQLKGDFQPAEVSADTGKVFEDDSGSVFYDPISGRDYFARNPDFPNEPREDTYKRDENQPFPIPEYIPEPPEPDDLETLPDRECSEENRGPNPELDGAASVFNDHDRRFLSARIPIRLPPLPENVLAAALAYQDSNKKPENSVPENPDSSR</sequence>
<organism evidence="3 4">
    <name type="scientific">Gluconacetobacter sacchari</name>
    <dbReference type="NCBI Taxonomy" id="92759"/>
    <lineage>
        <taxon>Bacteria</taxon>
        <taxon>Pseudomonadati</taxon>
        <taxon>Pseudomonadota</taxon>
        <taxon>Alphaproteobacteria</taxon>
        <taxon>Acetobacterales</taxon>
        <taxon>Acetobacteraceae</taxon>
        <taxon>Gluconacetobacter</taxon>
    </lineage>
</organism>
<feature type="compositionally biased region" description="Pro residues" evidence="1">
    <location>
        <begin position="454"/>
        <end position="463"/>
    </location>
</feature>
<accession>A0A7W4IH72</accession>
<reference evidence="3 4" key="1">
    <citation type="submission" date="2020-04" db="EMBL/GenBank/DDBJ databases">
        <title>Description of novel Gluconacetobacter.</title>
        <authorList>
            <person name="Sombolestani A."/>
        </authorList>
    </citation>
    <scope>NUCLEOTIDE SEQUENCE [LARGE SCALE GENOMIC DNA]</scope>
    <source>
        <strain evidence="3 4">LMG 19747</strain>
    </source>
</reference>
<dbReference type="Proteomes" id="UP000589085">
    <property type="component" value="Unassembled WGS sequence"/>
</dbReference>
<feature type="compositionally biased region" description="Basic and acidic residues" evidence="1">
    <location>
        <begin position="472"/>
        <end position="482"/>
    </location>
</feature>
<evidence type="ECO:0000313" key="3">
    <source>
        <dbReference type="EMBL" id="MBB2162742.1"/>
    </source>
</evidence>
<feature type="compositionally biased region" description="Basic and acidic residues" evidence="1">
    <location>
        <begin position="439"/>
        <end position="451"/>
    </location>
</feature>
<feature type="region of interest" description="Disordered" evidence="1">
    <location>
        <begin position="431"/>
        <end position="493"/>
    </location>
</feature>
<proteinExistence type="predicted"/>
<comment type="caution">
    <text evidence="3">The sequence shown here is derived from an EMBL/GenBank/DDBJ whole genome shotgun (WGS) entry which is preliminary data.</text>
</comment>
<evidence type="ECO:0000256" key="2">
    <source>
        <dbReference type="SAM" id="Phobius"/>
    </source>
</evidence>
<keyword evidence="2" id="KW-0472">Membrane</keyword>
<keyword evidence="2" id="KW-0812">Transmembrane</keyword>
<feature type="transmembrane region" description="Helical" evidence="2">
    <location>
        <begin position="194"/>
        <end position="214"/>
    </location>
</feature>
<protein>
    <submittedName>
        <fullName evidence="3">Uncharacterized protein</fullName>
    </submittedName>
</protein>
<dbReference type="RefSeq" id="WP_182999557.1">
    <property type="nucleotide sequence ID" value="NZ_JABEQJ010000051.1"/>
</dbReference>
<evidence type="ECO:0000256" key="1">
    <source>
        <dbReference type="SAM" id="MobiDB-lite"/>
    </source>
</evidence>
<feature type="compositionally biased region" description="Low complexity" evidence="1">
    <location>
        <begin position="1"/>
        <end position="12"/>
    </location>
</feature>
<feature type="region of interest" description="Disordered" evidence="1">
    <location>
        <begin position="525"/>
        <end position="544"/>
    </location>
</feature>
<keyword evidence="2" id="KW-1133">Transmembrane helix</keyword>
<feature type="region of interest" description="Disordered" evidence="1">
    <location>
        <begin position="1"/>
        <end position="21"/>
    </location>
</feature>